<dbReference type="InterPro" id="IPR036397">
    <property type="entry name" value="RNaseH_sf"/>
</dbReference>
<feature type="region of interest" description="Disordered" evidence="1">
    <location>
        <begin position="499"/>
        <end position="563"/>
    </location>
</feature>
<gene>
    <name evidence="3" type="ORF">TKK_015336</name>
</gene>
<dbReference type="AlphaFoldDB" id="A0ABD2WAR8"/>
<dbReference type="InterPro" id="IPR012337">
    <property type="entry name" value="RNaseH-like_sf"/>
</dbReference>
<dbReference type="Pfam" id="PF25597">
    <property type="entry name" value="SH3_retrovirus"/>
    <property type="match status" value="1"/>
</dbReference>
<dbReference type="Pfam" id="PF00665">
    <property type="entry name" value="rve"/>
    <property type="match status" value="1"/>
</dbReference>
<accession>A0ABD2WAR8</accession>
<dbReference type="InterPro" id="IPR039537">
    <property type="entry name" value="Retrotran_Ty1/copia-like"/>
</dbReference>
<dbReference type="Pfam" id="PF20700">
    <property type="entry name" value="Mutator"/>
    <property type="match status" value="1"/>
</dbReference>
<dbReference type="InterPro" id="IPR057670">
    <property type="entry name" value="SH3_retrovirus"/>
</dbReference>
<dbReference type="InterPro" id="IPR055469">
    <property type="entry name" value="DUF7041"/>
</dbReference>
<reference evidence="3 4" key="1">
    <citation type="journal article" date="2024" name="bioRxiv">
        <title>A reference genome for Trichogramma kaykai: A tiny desert-dwelling parasitoid wasp with competing sex-ratio distorters.</title>
        <authorList>
            <person name="Culotta J."/>
            <person name="Lindsey A.R."/>
        </authorList>
    </citation>
    <scope>NUCLEOTIDE SEQUENCE [LARGE SCALE GENOMIC DNA]</scope>
    <source>
        <strain evidence="3 4">KSX58</strain>
    </source>
</reference>
<evidence type="ECO:0000256" key="1">
    <source>
        <dbReference type="SAM" id="MobiDB-lite"/>
    </source>
</evidence>
<proteinExistence type="predicted"/>
<protein>
    <recommendedName>
        <fullName evidence="2">Integrase catalytic domain-containing protein</fullName>
    </recommendedName>
</protein>
<feature type="region of interest" description="Disordered" evidence="1">
    <location>
        <begin position="681"/>
        <end position="712"/>
    </location>
</feature>
<dbReference type="PANTHER" id="PTHR42648:SF28">
    <property type="entry name" value="TRANSPOSON-ENCODED PROTEIN WITH RIBONUCLEASE H-LIKE AND RETROVIRUS ZINC FINGER-LIKE DOMAINS"/>
    <property type="match status" value="1"/>
</dbReference>
<dbReference type="Pfam" id="PF23055">
    <property type="entry name" value="DUF7041"/>
    <property type="match status" value="1"/>
</dbReference>
<dbReference type="SUPFAM" id="SSF53098">
    <property type="entry name" value="Ribonuclease H-like"/>
    <property type="match status" value="1"/>
</dbReference>
<dbReference type="InterPro" id="IPR001584">
    <property type="entry name" value="Integrase_cat-core"/>
</dbReference>
<sequence length="847" mass="95161">MVLERDNEIRRNADLHQRALADDAAAAAAFAPPRYVHRVAVKLPAFWMDKPAVWFAQAEAQFALADVTVELTKYYHVISQLDVRAAAEVEDIISNPPGDQPYTNLRQHLIQRLSSSEEQRVRQLLHDEELGDRKPSQFLRHLKSLASPTAVQPNLLRHLWLRRLPTHVQAVLTARPELSLEQLSDLADKIVEISPISSVHAVTDAAEQKQYAEGMGNVKVEDIGCCSTCAIAKMTREPFESRVRYAAKPLEVIHTNVCGPLRTTSKGGARWFVTFIDEHTRFCHVYLMKEKSQVTERFVEFKNMVEKQTGHSIKELQSDGGGEYDNRKLDNLCKDAGIKRRFTVPHTPQQNGLAERKNRTLVETASCLLTQSGLPKSFWAEAIMTANYIRNRCYTNTIGCTPYEKWTGRKPDVSHMRPFGEKVYALDKTPTKGKFDCRGLEGYFLGYADNSKAYRVWLVNARKIICSRDVKFSNKFDNSLIEYKPDASHDSNIVDLSTQTVPAPDLNPIGVAEPDDDLQSKTNVDPHDEALPHGSLNLQDEPKRAQQDQASNDASTKNELFNRAVPTVNPDAVKPYEGHVTRSRTRLNRLAASESAMSACEVDIKDALSGPHKAAWFEAMREEIKSLIKEAVALYWYCAVRYAVPQHVAPPAASSRQQRLLQLCKQTRGKFKGRFMKIKSSERKEKSVQGARKALEAKKRKSTEPDEEEVGAAKSMNISGSRIVNIETLKNNMWCYACQIPLSFKNVIAEQQKGLVSFFTIACTKCKLNHCIKTNENEINDQLALGMLDTGTGTSQINSLLSTLDIPTVSKTTMKRHERIVGVAIEDVAKNSCVESILLEKKLAEEK</sequence>
<dbReference type="Gene3D" id="3.30.420.10">
    <property type="entry name" value="Ribonuclease H-like superfamily/Ribonuclease H"/>
    <property type="match status" value="1"/>
</dbReference>
<dbReference type="PANTHER" id="PTHR42648">
    <property type="entry name" value="TRANSPOSASE, PUTATIVE-RELATED"/>
    <property type="match status" value="1"/>
</dbReference>
<evidence type="ECO:0000259" key="2">
    <source>
        <dbReference type="PROSITE" id="PS50994"/>
    </source>
</evidence>
<dbReference type="EMBL" id="JBJJXI010000122">
    <property type="protein sequence ID" value="KAL3389991.1"/>
    <property type="molecule type" value="Genomic_DNA"/>
</dbReference>
<evidence type="ECO:0000313" key="3">
    <source>
        <dbReference type="EMBL" id="KAL3389991.1"/>
    </source>
</evidence>
<feature type="compositionally biased region" description="Polar residues" evidence="1">
    <location>
        <begin position="547"/>
        <end position="559"/>
    </location>
</feature>
<organism evidence="3 4">
    <name type="scientific">Trichogramma kaykai</name>
    <dbReference type="NCBI Taxonomy" id="54128"/>
    <lineage>
        <taxon>Eukaryota</taxon>
        <taxon>Metazoa</taxon>
        <taxon>Ecdysozoa</taxon>
        <taxon>Arthropoda</taxon>
        <taxon>Hexapoda</taxon>
        <taxon>Insecta</taxon>
        <taxon>Pterygota</taxon>
        <taxon>Neoptera</taxon>
        <taxon>Endopterygota</taxon>
        <taxon>Hymenoptera</taxon>
        <taxon>Apocrita</taxon>
        <taxon>Proctotrupomorpha</taxon>
        <taxon>Chalcidoidea</taxon>
        <taxon>Trichogrammatidae</taxon>
        <taxon>Trichogramma</taxon>
    </lineage>
</organism>
<dbReference type="Proteomes" id="UP001627154">
    <property type="component" value="Unassembled WGS sequence"/>
</dbReference>
<comment type="caution">
    <text evidence="3">The sequence shown here is derived from an EMBL/GenBank/DDBJ whole genome shotgun (WGS) entry which is preliminary data.</text>
</comment>
<name>A0ABD2WAR8_9HYME</name>
<feature type="domain" description="Integrase catalytic" evidence="2">
    <location>
        <begin position="245"/>
        <end position="410"/>
    </location>
</feature>
<dbReference type="PROSITE" id="PS50994">
    <property type="entry name" value="INTEGRASE"/>
    <property type="match status" value="1"/>
</dbReference>
<dbReference type="InterPro" id="IPR049012">
    <property type="entry name" value="Mutator_transp_dom"/>
</dbReference>
<feature type="compositionally biased region" description="Basic and acidic residues" evidence="1">
    <location>
        <begin position="681"/>
        <end position="697"/>
    </location>
</feature>
<keyword evidence="4" id="KW-1185">Reference proteome</keyword>
<evidence type="ECO:0000313" key="4">
    <source>
        <dbReference type="Proteomes" id="UP001627154"/>
    </source>
</evidence>